<evidence type="ECO:0000313" key="3">
    <source>
        <dbReference type="EMBL" id="AQQ10146.1"/>
    </source>
</evidence>
<feature type="chain" id="PRO_5012817653" description="Organic solvent tolerance protein OstA" evidence="2">
    <location>
        <begin position="21"/>
        <end position="1003"/>
    </location>
</feature>
<evidence type="ECO:0000256" key="2">
    <source>
        <dbReference type="SAM" id="SignalP"/>
    </source>
</evidence>
<accession>A0A1Q2HSB1</accession>
<evidence type="ECO:0008006" key="5">
    <source>
        <dbReference type="Google" id="ProtNLM"/>
    </source>
</evidence>
<protein>
    <recommendedName>
        <fullName evidence="5">Organic solvent tolerance protein OstA</fullName>
    </recommendedName>
</protein>
<evidence type="ECO:0000256" key="1">
    <source>
        <dbReference type="SAM" id="MobiDB-lite"/>
    </source>
</evidence>
<dbReference type="AlphaFoldDB" id="A0A1Q2HSB1"/>
<gene>
    <name evidence="3" type="ORF">L21SP3_01972</name>
</gene>
<dbReference type="EMBL" id="CP019633">
    <property type="protein sequence ID" value="AQQ10146.1"/>
    <property type="molecule type" value="Genomic_DNA"/>
</dbReference>
<name>A0A1Q2HSB1_9BACT</name>
<organism evidence="3 4">
    <name type="scientific">Sedimentisphaera cyanobacteriorum</name>
    <dbReference type="NCBI Taxonomy" id="1940790"/>
    <lineage>
        <taxon>Bacteria</taxon>
        <taxon>Pseudomonadati</taxon>
        <taxon>Planctomycetota</taxon>
        <taxon>Phycisphaerae</taxon>
        <taxon>Sedimentisphaerales</taxon>
        <taxon>Sedimentisphaeraceae</taxon>
        <taxon>Sedimentisphaera</taxon>
    </lineage>
</organism>
<dbReference type="GO" id="GO:0009279">
    <property type="term" value="C:cell outer membrane"/>
    <property type="evidence" value="ECO:0007669"/>
    <property type="project" value="TreeGrafter"/>
</dbReference>
<feature type="region of interest" description="Disordered" evidence="1">
    <location>
        <begin position="159"/>
        <end position="192"/>
    </location>
</feature>
<dbReference type="PANTHER" id="PTHR30189">
    <property type="entry name" value="LPS-ASSEMBLY PROTEIN"/>
    <property type="match status" value="1"/>
</dbReference>
<feature type="signal peptide" evidence="2">
    <location>
        <begin position="1"/>
        <end position="20"/>
    </location>
</feature>
<reference evidence="4" key="1">
    <citation type="submission" date="2017-02" db="EMBL/GenBank/DDBJ databases">
        <title>Comparative genomics and description of representatives of a novel lineage of planctomycetes thriving in anoxic sediments.</title>
        <authorList>
            <person name="Spring S."/>
            <person name="Bunk B."/>
            <person name="Sproer C."/>
            <person name="Klenk H.-P."/>
        </authorList>
    </citation>
    <scope>NUCLEOTIDE SEQUENCE [LARGE SCALE GENOMIC DNA]</scope>
    <source>
        <strain evidence="4">L21-RPul-D3</strain>
    </source>
</reference>
<sequence precursor="true">MLLHLRLLTISLLVFCSAYGQIENAGQNIYISSDSVKMSRTEDGNQILIFEQGFDLEYSSSTFHSEKAVVWVRKETELVRGRESHSYRLRCYLEDQIKAGREGKHNIGDVHNFLVERGKSMIADFFVSGKVFLDCSKRRQVNASEIALYRNAAEAGKGRREGLKLKREALPPGPQRAKTSGQPSEQGKGGSIIGRLLGKSRASEKSAEAAAGSDESAKQQEEKDYPVNVAALWKPAPVIERSRISEGESVITVMGRFYIWRKMDDSGRILEFQADRAVLFLGKEEVKAGAEETGRKDLLATGDIKSAYIEGNIVFTEGLRTIRADRLYYNFRNSQALVVNSEMTRYDPERNIPIFIRAERLEKKSDSVFTAKGVEISSDEFAVPQLSVNASSVVITDNSNVDAKSSSSGFSAELKDVSLKYYDNTLLKTDQMITGLERPELAVKSINIGDSTAFGTSLETDWYLSRVLGFKEPEGLDTTLNLDYYSKRGPAGGIDAEYESDSYFGSIESYVIHDTGEDRLGDRFWRKDLEPEDELRGRFKFQHREYLEDGWQFSAELNYLSDRNFLESFYRRERFTDKEPESVLYLKNSTGNRAFSVLGKVRVNDFQNQLEELPTFEYHRTGQSILDDNFTYYGDTILSRARQRYDSDSAVVGSGFFSAASTRHEIDYPFIWGKTKYVPYAAGTYAYNDYTGFDTDLDGSQISDPENGAFLGEAGIRLSSQFWKTDQFVKSDFWDINGIRHYIRPHMEAAVFQSDEDGLEMRNMLNLGLSQRWQTRRGSQENLRTEDLMRLDVNATLLSDDRDEQDNILPGRYIFSSPYEPFYRRSGSADFALQRDTVDADYLWNISDTFAFSSYANYDLETSELQRFDAGLARYCWPDLSWYFGIRHLKNIILTDIDKTPANNQDYYYEHGSNSFRTAMSYKLNPRYTITAAQEYDFDFGQSVRSEIVLIRRYRRLLYSLGYSVDESLDSSSITVSIWPQGVKELAVGSRTYVGLTGSSSYE</sequence>
<dbReference type="PANTHER" id="PTHR30189:SF1">
    <property type="entry name" value="LPS-ASSEMBLY PROTEIN LPTD"/>
    <property type="match status" value="1"/>
</dbReference>
<keyword evidence="2" id="KW-0732">Signal</keyword>
<dbReference type="KEGG" id="pbu:L21SP3_01972"/>
<dbReference type="InterPro" id="IPR050218">
    <property type="entry name" value="LptD"/>
</dbReference>
<keyword evidence="4" id="KW-1185">Reference proteome</keyword>
<dbReference type="Proteomes" id="UP000188273">
    <property type="component" value="Chromosome"/>
</dbReference>
<evidence type="ECO:0000313" key="4">
    <source>
        <dbReference type="Proteomes" id="UP000188273"/>
    </source>
</evidence>
<dbReference type="STRING" id="1940790.L21SP3_01972"/>
<dbReference type="GO" id="GO:1990351">
    <property type="term" value="C:transporter complex"/>
    <property type="evidence" value="ECO:0007669"/>
    <property type="project" value="TreeGrafter"/>
</dbReference>
<proteinExistence type="predicted"/>
<feature type="compositionally biased region" description="Basic and acidic residues" evidence="1">
    <location>
        <begin position="159"/>
        <end position="169"/>
    </location>
</feature>
<feature type="region of interest" description="Disordered" evidence="1">
    <location>
        <begin position="204"/>
        <end position="223"/>
    </location>
</feature>